<dbReference type="Pfam" id="PF04561">
    <property type="entry name" value="RNA_pol_Rpb2_2"/>
    <property type="match status" value="1"/>
</dbReference>
<organism evidence="20 21">
    <name type="scientific">Tetranychus urticae</name>
    <name type="common">Two-spotted spider mite</name>
    <dbReference type="NCBI Taxonomy" id="32264"/>
    <lineage>
        <taxon>Eukaryota</taxon>
        <taxon>Metazoa</taxon>
        <taxon>Ecdysozoa</taxon>
        <taxon>Arthropoda</taxon>
        <taxon>Chelicerata</taxon>
        <taxon>Arachnida</taxon>
        <taxon>Acari</taxon>
        <taxon>Acariformes</taxon>
        <taxon>Trombidiformes</taxon>
        <taxon>Prostigmata</taxon>
        <taxon>Eleutherengona</taxon>
        <taxon>Raphignathae</taxon>
        <taxon>Tetranychoidea</taxon>
        <taxon>Tetranychidae</taxon>
        <taxon>Tetranychus</taxon>
    </lineage>
</organism>
<dbReference type="Gene3D" id="2.40.50.150">
    <property type="match status" value="1"/>
</dbReference>
<dbReference type="Pfam" id="PF04560">
    <property type="entry name" value="RNA_pol_Rpb2_7"/>
    <property type="match status" value="1"/>
</dbReference>
<evidence type="ECO:0000256" key="13">
    <source>
        <dbReference type="RuleBase" id="RU363031"/>
    </source>
</evidence>
<keyword evidence="5 13" id="KW-0548">Nucleotidyltransferase</keyword>
<dbReference type="FunFam" id="3.90.1800.10:FF:000004">
    <property type="entry name" value="DNA-directed RNA polymerase subunit beta"/>
    <property type="match status" value="1"/>
</dbReference>
<dbReference type="InterPro" id="IPR007121">
    <property type="entry name" value="RNA_pol_bsu_CS"/>
</dbReference>
<evidence type="ECO:0000313" key="21">
    <source>
        <dbReference type="Proteomes" id="UP000015104"/>
    </source>
</evidence>
<dbReference type="PANTHER" id="PTHR20856">
    <property type="entry name" value="DNA-DIRECTED RNA POLYMERASE I SUBUNIT 2"/>
    <property type="match status" value="1"/>
</dbReference>
<dbReference type="Pfam" id="PF00562">
    <property type="entry name" value="RNA_pol_Rpb2_6"/>
    <property type="match status" value="1"/>
</dbReference>
<comment type="function">
    <text evidence="13">DNA-dependent RNA polymerase catalyzes the transcription of DNA into RNA using the four ribonucleoside triphosphates as substrates.</text>
</comment>
<feature type="domain" description="RNA polymerase Rpb2" evidence="16">
    <location>
        <begin position="210"/>
        <end position="377"/>
    </location>
</feature>
<feature type="domain" description="DNA-directed RNA polymerase I subunit RPA2" evidence="19">
    <location>
        <begin position="578"/>
        <end position="636"/>
    </location>
</feature>
<dbReference type="Pfam" id="PF06883">
    <property type="entry name" value="RNA_pol_Rpa2_4"/>
    <property type="match status" value="1"/>
</dbReference>
<reference evidence="20" key="2">
    <citation type="submission" date="2015-06" db="UniProtKB">
        <authorList>
            <consortium name="EnsemblMetazoa"/>
        </authorList>
    </citation>
    <scope>IDENTIFICATION</scope>
</reference>
<evidence type="ECO:0000256" key="11">
    <source>
        <dbReference type="ARBA" id="ARBA00047768"/>
    </source>
</evidence>
<evidence type="ECO:0000256" key="12">
    <source>
        <dbReference type="RuleBase" id="RU000434"/>
    </source>
</evidence>
<feature type="domain" description="RNA polymerase Rpb2" evidence="15">
    <location>
        <begin position="1049"/>
        <end position="1152"/>
    </location>
</feature>
<evidence type="ECO:0000256" key="9">
    <source>
        <dbReference type="ARBA" id="ARBA00023163"/>
    </source>
</evidence>
<dbReference type="CDD" id="cd00653">
    <property type="entry name" value="RNA_pol_B_RPB2"/>
    <property type="match status" value="1"/>
</dbReference>
<sequence>MSIKSTDDVDLVKKLATLDINVDQKRIQSKSYHKLSKEQYEVMQKISKAHIDSFDFMIDHGLIYGLKYLRPTEVELPNGQVLRIKVTRFEIGNPLINKEAIAKTRALYPAECRMRGTSYKAPLSLSFSVTLNDKPIDDITDIVGEIPIMLKSKKCNLSGLSPKEMVQRYEDSEDFGGYFVVNGNEKLVRFLIAQRRNYPLAIKRSGWKDSGQLFTEYGIHIRCVRSDQIGSSMVLHYLNNGTARLRFFYQKQLIFLPIVMVLKALCDVTDQYIYEEMIKGRTEDTYYRSCIVNMLRLVQKENLLNQQHVKQYIGERFRVKVNLPHWYSDEEVTDFVLRECIAIHLVDNVDKFNLLIYMTRKLYKFVKGECAQENPDNPMFHELFLSGHIYFTLLLERVDNFLDSVGKAIKKNIEIATVSNREFKATGVNIRRVLASFYSSITRPLEYLLTTGNLISRTGIGLMQSNGLAVVAEKINYWRFLAHFRSVHRGSAFTETRTTEARKLYPEAWGFMCPVHTPDGTPCGLLNHLSDLCFISNYQPPLDSFIVTLVKLGLKLRDGPPNLDYSQHYSVLMDGKEIGYVNEAKAKSFVQKIRVLKTSEDQSTPSVIEIGFIPKTGAATQYPGIFIFTNPARMLRPVINLETQAIELIGTFEQCYMDIAITDSEIHEKTTHKEVKQTSFMSILASFIPYPDFNQSPRNMYACQMGKQTMGTATHTLKYRSDNKMYSILYPQSPLVRPKSHDIYHMDDYPIGTNAVVAVISYTGYDMEDALILNKHAVERGFKFGAIHKTHKVDLKAMDKSNSSETLFMFGRNPADERFRDKIDDDGLPIIGSKVEYDDPICSYIDLSTGEVKMEKYKSMETAYIADVKILGSNSGKDILQAIQVTFYIPRRPAVGDKFANRHGQKGVCSFLWSCENMPFTGTGLTPDVIFNPHGYPSRMTIGMMLESMAGKSASCHGLVHEATPFIFSENDRASEYYGNMLNKAGYNYFGTEMMYSGVDGRPLKADIFIGVIYYIRLRHMVGDKYQVRSTGPIDSLTHQPVKGRKRCGGIRFGEMERDSLLAHGASFLIHDRLFTQSDKTKCFGCSKCGSIISTSPLNKDPFDLGYNNHRNQIWFCSTCNSSTNVKALSLPYALRYLVAELASVGIKLQFTFE</sequence>
<protein>
    <recommendedName>
        <fullName evidence="13">DNA-directed RNA polymerase subunit beta</fullName>
        <ecNumber evidence="13">2.7.7.6</ecNumber>
    </recommendedName>
</protein>
<evidence type="ECO:0000256" key="5">
    <source>
        <dbReference type="ARBA" id="ARBA00022695"/>
    </source>
</evidence>
<dbReference type="eggNOG" id="KOG0216">
    <property type="taxonomic scope" value="Eukaryota"/>
</dbReference>
<evidence type="ECO:0000256" key="3">
    <source>
        <dbReference type="ARBA" id="ARBA00022478"/>
    </source>
</evidence>
<dbReference type="GO" id="GO:0032549">
    <property type="term" value="F:ribonucleoside binding"/>
    <property type="evidence" value="ECO:0007669"/>
    <property type="project" value="InterPro"/>
</dbReference>
<keyword evidence="4 13" id="KW-0808">Transferase</keyword>
<comment type="catalytic activity">
    <reaction evidence="11">
        <text>RNA(n) + a ribonucleoside 5'-triphosphate = RNA(n+1) + diphosphate</text>
        <dbReference type="Rhea" id="RHEA:21248"/>
        <dbReference type="Rhea" id="RHEA-COMP:14527"/>
        <dbReference type="Rhea" id="RHEA-COMP:17342"/>
        <dbReference type="ChEBI" id="CHEBI:33019"/>
        <dbReference type="ChEBI" id="CHEBI:61557"/>
        <dbReference type="ChEBI" id="CHEBI:140395"/>
        <dbReference type="EC" id="2.7.7.6"/>
    </reaction>
    <physiologicalReaction direction="left-to-right" evidence="11">
        <dbReference type="Rhea" id="RHEA:21249"/>
    </physiologicalReaction>
</comment>
<reference evidence="21" key="1">
    <citation type="submission" date="2011-08" db="EMBL/GenBank/DDBJ databases">
        <authorList>
            <person name="Rombauts S."/>
        </authorList>
    </citation>
    <scope>NUCLEOTIDE SEQUENCE</scope>
    <source>
        <strain evidence="21">London</strain>
    </source>
</reference>
<dbReference type="Gene3D" id="3.90.1800.10">
    <property type="entry name" value="RNA polymerase alpha subunit dimerisation domain"/>
    <property type="match status" value="1"/>
</dbReference>
<dbReference type="InterPro" id="IPR007120">
    <property type="entry name" value="DNA-dir_RNAP_su2_dom"/>
</dbReference>
<dbReference type="HOGENOM" id="CLU_000524_5_1_1"/>
<dbReference type="SUPFAM" id="SSF64484">
    <property type="entry name" value="beta and beta-prime subunits of DNA dependent RNA-polymerase"/>
    <property type="match status" value="1"/>
</dbReference>
<dbReference type="FunFam" id="2.40.270.10:FF:000011">
    <property type="entry name" value="DNA-directed RNA polymerase subunit beta"/>
    <property type="match status" value="1"/>
</dbReference>
<dbReference type="OMA" id="FFGVVHY"/>
<evidence type="ECO:0000256" key="8">
    <source>
        <dbReference type="ARBA" id="ARBA00022833"/>
    </source>
</evidence>
<dbReference type="InterPro" id="IPR037034">
    <property type="entry name" value="RNA_pol_Rpb2_2_sf"/>
</dbReference>
<dbReference type="InterPro" id="IPR007642">
    <property type="entry name" value="RNA_pol_Rpb2_2"/>
</dbReference>
<proteinExistence type="inferred from homology"/>
<evidence type="ECO:0000256" key="6">
    <source>
        <dbReference type="ARBA" id="ARBA00022723"/>
    </source>
</evidence>
<evidence type="ECO:0000259" key="15">
    <source>
        <dbReference type="Pfam" id="PF04560"/>
    </source>
</evidence>
<keyword evidence="8" id="KW-0862">Zinc</keyword>
<keyword evidence="9 13" id="KW-0804">Transcription</keyword>
<evidence type="ECO:0000256" key="1">
    <source>
        <dbReference type="ARBA" id="ARBA00004123"/>
    </source>
</evidence>
<evidence type="ECO:0000256" key="2">
    <source>
        <dbReference type="ARBA" id="ARBA00006835"/>
    </source>
</evidence>
<dbReference type="GO" id="GO:0006351">
    <property type="term" value="P:DNA-templated transcription"/>
    <property type="evidence" value="ECO:0007669"/>
    <property type="project" value="InterPro"/>
</dbReference>
<dbReference type="EnsemblMetazoa" id="tetur03g05460.1">
    <property type="protein sequence ID" value="tetur03g05460.1"/>
    <property type="gene ID" value="tetur03g05460"/>
</dbReference>
<dbReference type="InterPro" id="IPR007641">
    <property type="entry name" value="RNA_pol_Rpb2_7"/>
</dbReference>
<dbReference type="Gene3D" id="2.40.270.10">
    <property type="entry name" value="DNA-directed RNA polymerase, subunit 2, domain 6"/>
    <property type="match status" value="1"/>
</dbReference>
<dbReference type="Pfam" id="PF04563">
    <property type="entry name" value="RNA_pol_Rpb2_1"/>
    <property type="match status" value="1"/>
</dbReference>
<feature type="domain" description="RNA polymerase Rpb2" evidence="18">
    <location>
        <begin position="470"/>
        <end position="535"/>
    </location>
</feature>
<dbReference type="InterPro" id="IPR009674">
    <property type="entry name" value="Rpa2_dom_4"/>
</dbReference>
<dbReference type="InterPro" id="IPR007645">
    <property type="entry name" value="RNA_pol_Rpb2_3"/>
</dbReference>
<dbReference type="Gene3D" id="3.90.1070.20">
    <property type="match status" value="1"/>
</dbReference>
<dbReference type="InterPro" id="IPR037033">
    <property type="entry name" value="DNA-dir_RNAP_su2_hyb_sf"/>
</dbReference>
<feature type="domain" description="DNA-directed RNA polymerase subunit 2 hybrid-binding" evidence="14">
    <location>
        <begin position="685"/>
        <end position="1047"/>
    </location>
</feature>
<dbReference type="InterPro" id="IPR014724">
    <property type="entry name" value="RNA_pol_RPB2_OB-fold"/>
</dbReference>
<dbReference type="InterPro" id="IPR015712">
    <property type="entry name" value="DNA-dir_RNA_pol_su2"/>
</dbReference>
<evidence type="ECO:0000256" key="4">
    <source>
        <dbReference type="ARBA" id="ARBA00022679"/>
    </source>
</evidence>
<evidence type="ECO:0000313" key="20">
    <source>
        <dbReference type="EnsemblMetazoa" id="tetur03g05460.1"/>
    </source>
</evidence>
<keyword evidence="10" id="KW-0539">Nucleus</keyword>
<dbReference type="AlphaFoldDB" id="T1JZW3"/>
<keyword evidence="21" id="KW-1185">Reference proteome</keyword>
<dbReference type="GO" id="GO:0008270">
    <property type="term" value="F:zinc ion binding"/>
    <property type="evidence" value="ECO:0007669"/>
    <property type="project" value="UniProtKB-KW"/>
</dbReference>
<dbReference type="OrthoDB" id="10248617at2759"/>
<dbReference type="FunFam" id="3.90.1110.10:FF:000007">
    <property type="entry name" value="DNA-directed RNA polymerase subunit beta"/>
    <property type="match status" value="1"/>
</dbReference>
<dbReference type="InterPro" id="IPR007644">
    <property type="entry name" value="RNA_pol_bsu_protrusion"/>
</dbReference>
<evidence type="ECO:0000259" key="17">
    <source>
        <dbReference type="Pfam" id="PF04563"/>
    </source>
</evidence>
<evidence type="ECO:0000256" key="10">
    <source>
        <dbReference type="ARBA" id="ARBA00023242"/>
    </source>
</evidence>
<dbReference type="STRING" id="32264.T1JZW3"/>
<keyword evidence="3 13" id="KW-0240">DNA-directed RNA polymerase</keyword>
<dbReference type="EMBL" id="CAEY01001128">
    <property type="status" value="NOT_ANNOTATED_CDS"/>
    <property type="molecule type" value="Genomic_DNA"/>
</dbReference>
<dbReference type="Pfam" id="PF04565">
    <property type="entry name" value="RNA_pol_Rpb2_3"/>
    <property type="match status" value="1"/>
</dbReference>
<dbReference type="EC" id="2.7.7.6" evidence="13"/>
<evidence type="ECO:0000259" key="14">
    <source>
        <dbReference type="Pfam" id="PF00562"/>
    </source>
</evidence>
<dbReference type="FunFam" id="2.40.270.10:FF:000006">
    <property type="entry name" value="DNA-directed RNA polymerase subunit beta"/>
    <property type="match status" value="1"/>
</dbReference>
<dbReference type="GO" id="GO:0003899">
    <property type="term" value="F:DNA-directed RNA polymerase activity"/>
    <property type="evidence" value="ECO:0007669"/>
    <property type="project" value="UniProtKB-EC"/>
</dbReference>
<accession>T1JZW3</accession>
<keyword evidence="7" id="KW-0863">Zinc-finger</keyword>
<keyword evidence="6" id="KW-0479">Metal-binding</keyword>
<dbReference type="Proteomes" id="UP000015104">
    <property type="component" value="Unassembled WGS sequence"/>
</dbReference>
<feature type="domain" description="RNA polymerase beta subunit protrusion" evidence="17">
    <location>
        <begin position="47"/>
        <end position="415"/>
    </location>
</feature>
<gene>
    <name evidence="20" type="primary">107359199</name>
</gene>
<evidence type="ECO:0000259" key="19">
    <source>
        <dbReference type="Pfam" id="PF06883"/>
    </source>
</evidence>
<dbReference type="KEGG" id="tut:107359199"/>
<dbReference type="GO" id="GO:0000428">
    <property type="term" value="C:DNA-directed RNA polymerase complex"/>
    <property type="evidence" value="ECO:0007669"/>
    <property type="project" value="UniProtKB-KW"/>
</dbReference>
<evidence type="ECO:0000256" key="7">
    <source>
        <dbReference type="ARBA" id="ARBA00022771"/>
    </source>
</evidence>
<comment type="subcellular location">
    <subcellularLocation>
        <location evidence="1">Nucleus</location>
    </subcellularLocation>
</comment>
<dbReference type="Gene3D" id="3.90.1110.10">
    <property type="entry name" value="RNA polymerase Rpb2, domain 2"/>
    <property type="match status" value="1"/>
</dbReference>
<dbReference type="GO" id="GO:0005634">
    <property type="term" value="C:nucleus"/>
    <property type="evidence" value="ECO:0007669"/>
    <property type="project" value="UniProtKB-SubCell"/>
</dbReference>
<comment type="similarity">
    <text evidence="2 12">Belongs to the RNA polymerase beta chain family.</text>
</comment>
<name>T1JZW3_TETUR</name>
<evidence type="ECO:0000259" key="16">
    <source>
        <dbReference type="Pfam" id="PF04561"/>
    </source>
</evidence>
<dbReference type="PROSITE" id="PS01166">
    <property type="entry name" value="RNA_POL_BETA"/>
    <property type="match status" value="1"/>
</dbReference>
<dbReference type="GO" id="GO:0003677">
    <property type="term" value="F:DNA binding"/>
    <property type="evidence" value="ECO:0007669"/>
    <property type="project" value="InterPro"/>
</dbReference>
<evidence type="ECO:0000259" key="18">
    <source>
        <dbReference type="Pfam" id="PF04565"/>
    </source>
</evidence>